<dbReference type="InterPro" id="IPR010852">
    <property type="entry name" value="ABATE"/>
</dbReference>
<dbReference type="Pfam" id="PF11706">
    <property type="entry name" value="zf-CGNR"/>
    <property type="match status" value="1"/>
</dbReference>
<dbReference type="PANTHER" id="PTHR35525:SF3">
    <property type="entry name" value="BLL6575 PROTEIN"/>
    <property type="match status" value="1"/>
</dbReference>
<accession>A0A543E0L5</accession>
<keyword evidence="3" id="KW-1185">Reference proteome</keyword>
<comment type="caution">
    <text evidence="2">The sequence shown here is derived from an EMBL/GenBank/DDBJ whole genome shotgun (WGS) entry which is preliminary data.</text>
</comment>
<dbReference type="Pfam" id="PF07336">
    <property type="entry name" value="ABATE"/>
    <property type="match status" value="1"/>
</dbReference>
<dbReference type="RefSeq" id="WP_142050431.1">
    <property type="nucleotide sequence ID" value="NZ_VFPA01000001.1"/>
</dbReference>
<feature type="domain" description="Zinc finger CGNR" evidence="1">
    <location>
        <begin position="135"/>
        <end position="177"/>
    </location>
</feature>
<evidence type="ECO:0000259" key="1">
    <source>
        <dbReference type="Pfam" id="PF11706"/>
    </source>
</evidence>
<reference evidence="2 3" key="1">
    <citation type="submission" date="2019-06" db="EMBL/GenBank/DDBJ databases">
        <title>Sequencing the genomes of 1000 actinobacteria strains.</title>
        <authorList>
            <person name="Klenk H.-P."/>
        </authorList>
    </citation>
    <scope>NUCLEOTIDE SEQUENCE [LARGE SCALE GENOMIC DNA]</scope>
    <source>
        <strain evidence="2 3">DSM 45301</strain>
    </source>
</reference>
<name>A0A543E0L5_9PSEU</name>
<evidence type="ECO:0000313" key="2">
    <source>
        <dbReference type="EMBL" id="TQM15118.1"/>
    </source>
</evidence>
<dbReference type="EMBL" id="VFPA01000001">
    <property type="protein sequence ID" value="TQM15118.1"/>
    <property type="molecule type" value="Genomic_DNA"/>
</dbReference>
<evidence type="ECO:0000313" key="3">
    <source>
        <dbReference type="Proteomes" id="UP000315677"/>
    </source>
</evidence>
<proteinExistence type="predicted"/>
<dbReference type="InterPro" id="IPR021005">
    <property type="entry name" value="Znf_CGNR"/>
</dbReference>
<protein>
    <submittedName>
        <fullName evidence="2">Putative RNA-binding Zn ribbon-like protein</fullName>
    </submittedName>
</protein>
<dbReference type="OrthoDB" id="123307at2"/>
<dbReference type="SUPFAM" id="SSF160904">
    <property type="entry name" value="Jann2411-like"/>
    <property type="match status" value="1"/>
</dbReference>
<dbReference type="AlphaFoldDB" id="A0A543E0L5"/>
<dbReference type="InterPro" id="IPR023286">
    <property type="entry name" value="ABATE_dom_sf"/>
</dbReference>
<sequence length="180" mass="19112">MRFQFVGGNLALDFVGTVAEWTTSRTELLVAPADLGAWLAEAGVLDHAPEVSTADLAAARELRGAIRGLVVALEAGQPVPVEVGEVVNRYAAVEPVLLRLDATGRPVRRGTVGAALSSVARSGIELAEPSTAGLLRSCADATCTRAFLDRSRGRRRRWCGMSGCGDRAKAAAYRSRHRRS</sequence>
<dbReference type="PANTHER" id="PTHR35525">
    <property type="entry name" value="BLL6575 PROTEIN"/>
    <property type="match status" value="1"/>
</dbReference>
<dbReference type="Gene3D" id="1.10.3300.10">
    <property type="entry name" value="Jann2411-like domain"/>
    <property type="match status" value="1"/>
</dbReference>
<dbReference type="Proteomes" id="UP000315677">
    <property type="component" value="Unassembled WGS sequence"/>
</dbReference>
<gene>
    <name evidence="2" type="ORF">FB558_1900</name>
</gene>
<organism evidence="2 3">
    <name type="scientific">Pseudonocardia kunmingensis</name>
    <dbReference type="NCBI Taxonomy" id="630975"/>
    <lineage>
        <taxon>Bacteria</taxon>
        <taxon>Bacillati</taxon>
        <taxon>Actinomycetota</taxon>
        <taxon>Actinomycetes</taxon>
        <taxon>Pseudonocardiales</taxon>
        <taxon>Pseudonocardiaceae</taxon>
        <taxon>Pseudonocardia</taxon>
    </lineage>
</organism>